<evidence type="ECO:0000256" key="1">
    <source>
        <dbReference type="ARBA" id="ARBA00023125"/>
    </source>
</evidence>
<dbReference type="InterPro" id="IPR009057">
    <property type="entry name" value="Homeodomain-like_sf"/>
</dbReference>
<feature type="DNA-binding region" description="H-T-H motif" evidence="2">
    <location>
        <begin position="32"/>
        <end position="51"/>
    </location>
</feature>
<dbReference type="InterPro" id="IPR039532">
    <property type="entry name" value="TetR_C_Firmicutes"/>
</dbReference>
<dbReference type="InterPro" id="IPR001647">
    <property type="entry name" value="HTH_TetR"/>
</dbReference>
<reference evidence="4 5" key="1">
    <citation type="submission" date="2024-09" db="EMBL/GenBank/DDBJ databases">
        <title>Paenibacillus zeirhizospherea sp. nov., isolated from surface of the maize (Zea mays) roots in a horticulture field, Hungary.</title>
        <authorList>
            <person name="Marton D."/>
            <person name="Farkas M."/>
            <person name="Bedics A."/>
            <person name="Toth E."/>
            <person name="Tancsics A."/>
            <person name="Boka K."/>
            <person name="Marati G."/>
            <person name="Kriszt B."/>
            <person name="Cserhati M."/>
        </authorList>
    </citation>
    <scope>NUCLEOTIDE SEQUENCE [LARGE SCALE GENOMIC DNA]</scope>
    <source>
        <strain evidence="4 5">JCM 18446</strain>
    </source>
</reference>
<dbReference type="PROSITE" id="PS50977">
    <property type="entry name" value="HTH_TETR_2"/>
    <property type="match status" value="1"/>
</dbReference>
<protein>
    <submittedName>
        <fullName evidence="4">TetR/AcrR family transcriptional regulator</fullName>
    </submittedName>
</protein>
<gene>
    <name evidence="4" type="ORF">ACE5LO_09870</name>
</gene>
<comment type="caution">
    <text evidence="4">The sequence shown here is derived from an EMBL/GenBank/DDBJ whole genome shotgun (WGS) entry which is preliminary data.</text>
</comment>
<evidence type="ECO:0000256" key="2">
    <source>
        <dbReference type="PROSITE-ProRule" id="PRU00335"/>
    </source>
</evidence>
<proteinExistence type="predicted"/>
<sequence length="192" mass="22146">MNENDVRVIKTKKALHQSLLTLLKTTALESISVSALCREAAVNRGTFYLHYKDIRALFDEHLHYLLQDLEDSYYEPYRHAPRLNSSHLDPSTIRIFHHVKKYQAFYEIVFDKNSSLSYYYSLFEKIKSLIQGGSSELDWGQMDVTLLAAYQTNAMMGLLIEWSKDGFARSPEYMNEQLACILRAFGKESASG</sequence>
<dbReference type="PANTHER" id="PTHR43479:SF7">
    <property type="entry name" value="TETR-FAMILY TRANSCRIPTIONAL REGULATOR"/>
    <property type="match status" value="1"/>
</dbReference>
<evidence type="ECO:0000313" key="5">
    <source>
        <dbReference type="Proteomes" id="UP001580430"/>
    </source>
</evidence>
<keyword evidence="1 2" id="KW-0238">DNA-binding</keyword>
<dbReference type="Pfam" id="PF00440">
    <property type="entry name" value="TetR_N"/>
    <property type="match status" value="1"/>
</dbReference>
<keyword evidence="5" id="KW-1185">Reference proteome</keyword>
<organism evidence="4 5">
    <name type="scientific">Paenibacillus medicaginis</name>
    <dbReference type="NCBI Taxonomy" id="1470560"/>
    <lineage>
        <taxon>Bacteria</taxon>
        <taxon>Bacillati</taxon>
        <taxon>Bacillota</taxon>
        <taxon>Bacilli</taxon>
        <taxon>Bacillales</taxon>
        <taxon>Paenibacillaceae</taxon>
        <taxon>Paenibacillus</taxon>
    </lineage>
</organism>
<dbReference type="EMBL" id="JBHIRY010000007">
    <property type="protein sequence ID" value="MFB5760698.1"/>
    <property type="molecule type" value="Genomic_DNA"/>
</dbReference>
<dbReference type="RefSeq" id="WP_375519849.1">
    <property type="nucleotide sequence ID" value="NZ_JBHIRY010000007.1"/>
</dbReference>
<dbReference type="Gene3D" id="1.10.357.10">
    <property type="entry name" value="Tetracycline Repressor, domain 2"/>
    <property type="match status" value="1"/>
</dbReference>
<accession>A0ABV5BZI7</accession>
<evidence type="ECO:0000259" key="3">
    <source>
        <dbReference type="PROSITE" id="PS50977"/>
    </source>
</evidence>
<dbReference type="SUPFAM" id="SSF46689">
    <property type="entry name" value="Homeodomain-like"/>
    <property type="match status" value="1"/>
</dbReference>
<dbReference type="InterPro" id="IPR050624">
    <property type="entry name" value="HTH-type_Tx_Regulator"/>
</dbReference>
<dbReference type="Pfam" id="PF14278">
    <property type="entry name" value="TetR_C_8"/>
    <property type="match status" value="1"/>
</dbReference>
<feature type="domain" description="HTH tetR-type" evidence="3">
    <location>
        <begin position="9"/>
        <end position="69"/>
    </location>
</feature>
<evidence type="ECO:0000313" key="4">
    <source>
        <dbReference type="EMBL" id="MFB5760698.1"/>
    </source>
</evidence>
<dbReference type="PANTHER" id="PTHR43479">
    <property type="entry name" value="ACREF/ENVCD OPERON REPRESSOR-RELATED"/>
    <property type="match status" value="1"/>
</dbReference>
<dbReference type="Proteomes" id="UP001580430">
    <property type="component" value="Unassembled WGS sequence"/>
</dbReference>
<name>A0ABV5BZI7_9BACL</name>